<evidence type="ECO:0000313" key="9">
    <source>
        <dbReference type="EMBL" id="MFH6773077.1"/>
    </source>
</evidence>
<reference evidence="9 10" key="1">
    <citation type="submission" date="2024-02" db="EMBL/GenBank/DDBJ databases">
        <title>A Gaetbulibacter species isolated from tidal flats and genomic insights of their niches.</title>
        <authorList>
            <person name="Ye Y."/>
        </authorList>
    </citation>
    <scope>NUCLEOTIDE SEQUENCE [LARGE SCALE GENOMIC DNA]</scope>
    <source>
        <strain evidence="9 10">KYW382</strain>
    </source>
</reference>
<comment type="subcellular location">
    <subcellularLocation>
        <location evidence="1">Cell membrane</location>
        <topology evidence="1">Multi-pass membrane protein</topology>
    </subcellularLocation>
    <subcellularLocation>
        <location evidence="6">Membrane</location>
        <topology evidence="6">Multi-pass membrane protein</topology>
    </subcellularLocation>
</comment>
<name>A0ABW7N1Z3_9FLAO</name>
<feature type="transmembrane region" description="Helical" evidence="7">
    <location>
        <begin position="28"/>
        <end position="49"/>
    </location>
</feature>
<organism evidence="9 10">
    <name type="scientific">Gaetbulibacter aestuarii</name>
    <dbReference type="NCBI Taxonomy" id="1502358"/>
    <lineage>
        <taxon>Bacteria</taxon>
        <taxon>Pseudomonadati</taxon>
        <taxon>Bacteroidota</taxon>
        <taxon>Flavobacteriia</taxon>
        <taxon>Flavobacteriales</taxon>
        <taxon>Flavobacteriaceae</taxon>
        <taxon>Gaetbulibacter</taxon>
    </lineage>
</organism>
<evidence type="ECO:0000256" key="1">
    <source>
        <dbReference type="ARBA" id="ARBA00004651"/>
    </source>
</evidence>
<keyword evidence="6" id="KW-0653">Protein transport</keyword>
<dbReference type="RefSeq" id="WP_344742168.1">
    <property type="nucleotide sequence ID" value="NZ_BAABAY010000007.1"/>
</dbReference>
<feature type="domain" description="MotA/TolQ/ExbB proton channel" evidence="8">
    <location>
        <begin position="66"/>
        <end position="125"/>
    </location>
</feature>
<evidence type="ECO:0000256" key="5">
    <source>
        <dbReference type="ARBA" id="ARBA00023136"/>
    </source>
</evidence>
<dbReference type="InterPro" id="IPR002898">
    <property type="entry name" value="MotA_ExbB_proton_chnl"/>
</dbReference>
<sequence>MYSFILTFIRIPLIGNPFVERFYEGNPVFMTPILLCFLISIGFIVFGFLKLKTNSALVNKMLKLTADSSLLGLVFGFLGSVIGLIGAFDGVEAIGNPSPALFAGGLKVSLLAATFGLVTFLFARLGILILRGLKKVEDDNE</sequence>
<evidence type="ECO:0000256" key="4">
    <source>
        <dbReference type="ARBA" id="ARBA00022989"/>
    </source>
</evidence>
<dbReference type="Proteomes" id="UP001610100">
    <property type="component" value="Unassembled WGS sequence"/>
</dbReference>
<keyword evidence="6" id="KW-0813">Transport</keyword>
<evidence type="ECO:0000256" key="3">
    <source>
        <dbReference type="ARBA" id="ARBA00022692"/>
    </source>
</evidence>
<feature type="transmembrane region" description="Helical" evidence="7">
    <location>
        <begin position="108"/>
        <end position="130"/>
    </location>
</feature>
<evidence type="ECO:0000256" key="6">
    <source>
        <dbReference type="RuleBase" id="RU004057"/>
    </source>
</evidence>
<keyword evidence="10" id="KW-1185">Reference proteome</keyword>
<protein>
    <submittedName>
        <fullName evidence="9">MotA/TolQ/ExbB proton channel family protein</fullName>
    </submittedName>
</protein>
<keyword evidence="4 7" id="KW-1133">Transmembrane helix</keyword>
<evidence type="ECO:0000256" key="2">
    <source>
        <dbReference type="ARBA" id="ARBA00022475"/>
    </source>
</evidence>
<evidence type="ECO:0000256" key="7">
    <source>
        <dbReference type="SAM" id="Phobius"/>
    </source>
</evidence>
<evidence type="ECO:0000313" key="10">
    <source>
        <dbReference type="Proteomes" id="UP001610100"/>
    </source>
</evidence>
<comment type="caution">
    <text evidence="9">The sequence shown here is derived from an EMBL/GenBank/DDBJ whole genome shotgun (WGS) entry which is preliminary data.</text>
</comment>
<dbReference type="Pfam" id="PF01618">
    <property type="entry name" value="MotA_ExbB"/>
    <property type="match status" value="1"/>
</dbReference>
<dbReference type="EMBL" id="JBAWKB010000006">
    <property type="protein sequence ID" value="MFH6773077.1"/>
    <property type="molecule type" value="Genomic_DNA"/>
</dbReference>
<gene>
    <name evidence="9" type="ORF">V8G58_14120</name>
</gene>
<proteinExistence type="inferred from homology"/>
<keyword evidence="5 7" id="KW-0472">Membrane</keyword>
<keyword evidence="2" id="KW-1003">Cell membrane</keyword>
<evidence type="ECO:0000259" key="8">
    <source>
        <dbReference type="Pfam" id="PF01618"/>
    </source>
</evidence>
<accession>A0ABW7N1Z3</accession>
<comment type="similarity">
    <text evidence="6">Belongs to the exbB/tolQ family.</text>
</comment>
<keyword evidence="3 7" id="KW-0812">Transmembrane</keyword>
<feature type="transmembrane region" description="Helical" evidence="7">
    <location>
        <begin position="70"/>
        <end position="88"/>
    </location>
</feature>